<dbReference type="EMBL" id="CP060632">
    <property type="protein sequence ID" value="QNM00843.1"/>
    <property type="molecule type" value="Genomic_DNA"/>
</dbReference>
<proteinExistence type="predicted"/>
<reference evidence="2 3" key="1">
    <citation type="submission" date="2020-08" db="EMBL/GenBank/DDBJ databases">
        <authorList>
            <person name="Liu C."/>
            <person name="Sun Q."/>
        </authorList>
    </citation>
    <scope>NUCLEOTIDE SEQUENCE [LARGE SCALE GENOMIC DNA]</scope>
    <source>
        <strain evidence="2 3">NSJ-4</strain>
    </source>
</reference>
<keyword evidence="3" id="KW-1185">Reference proteome</keyword>
<dbReference type="Pfam" id="PF07963">
    <property type="entry name" value="N_methyl"/>
    <property type="match status" value="1"/>
</dbReference>
<dbReference type="AlphaFoldDB" id="A0A7G9FQL1"/>
<evidence type="ECO:0000313" key="3">
    <source>
        <dbReference type="Proteomes" id="UP000515819"/>
    </source>
</evidence>
<gene>
    <name evidence="2" type="ORF">H9Q76_06100</name>
</gene>
<keyword evidence="1" id="KW-0472">Membrane</keyword>
<dbReference type="NCBIfam" id="TIGR02532">
    <property type="entry name" value="IV_pilin_GFxxxE"/>
    <property type="match status" value="1"/>
</dbReference>
<name>A0A7G9FQL1_9FIRM</name>
<dbReference type="KEGG" id="wcp:H9Q76_06100"/>
<organism evidence="2 3">
    <name type="scientific">Wujia chipingensis</name>
    <dbReference type="NCBI Taxonomy" id="2763670"/>
    <lineage>
        <taxon>Bacteria</taxon>
        <taxon>Bacillati</taxon>
        <taxon>Bacillota</taxon>
        <taxon>Clostridia</taxon>
        <taxon>Lachnospirales</taxon>
        <taxon>Lachnospiraceae</taxon>
        <taxon>Wujia</taxon>
    </lineage>
</organism>
<dbReference type="Gene3D" id="3.30.700.10">
    <property type="entry name" value="Glycoprotein, Type 4 Pilin"/>
    <property type="match status" value="1"/>
</dbReference>
<sequence>MIMKKMKENKGFTLVELIVVIVILAILAAILVPALLGYIDRAKGQQIVLNGKTVLTAAQTECSSAYAKGTDLSAMDATTLKAFQDQINNTADVPSTNVKIKLGKSAEGVTNKHEEYTVRGVEYTQGDKTIYYVYNTTNNTASWDATAAEYAALAGKEITVK</sequence>
<dbReference type="SUPFAM" id="SSF54523">
    <property type="entry name" value="Pili subunits"/>
    <property type="match status" value="1"/>
</dbReference>
<protein>
    <submittedName>
        <fullName evidence="2">Type II secretion system protein</fullName>
    </submittedName>
</protein>
<dbReference type="Proteomes" id="UP000515819">
    <property type="component" value="Chromosome"/>
</dbReference>
<keyword evidence="1" id="KW-1133">Transmembrane helix</keyword>
<keyword evidence="1" id="KW-0812">Transmembrane</keyword>
<accession>A0A7G9FQL1</accession>
<evidence type="ECO:0000313" key="2">
    <source>
        <dbReference type="EMBL" id="QNM00843.1"/>
    </source>
</evidence>
<feature type="transmembrane region" description="Helical" evidence="1">
    <location>
        <begin position="12"/>
        <end position="39"/>
    </location>
</feature>
<dbReference type="PROSITE" id="PS00409">
    <property type="entry name" value="PROKAR_NTER_METHYL"/>
    <property type="match status" value="1"/>
</dbReference>
<dbReference type="InterPro" id="IPR045584">
    <property type="entry name" value="Pilin-like"/>
</dbReference>
<dbReference type="InterPro" id="IPR012902">
    <property type="entry name" value="N_methyl_site"/>
</dbReference>
<dbReference type="PANTHER" id="PTHR30093">
    <property type="entry name" value="GENERAL SECRETION PATHWAY PROTEIN G"/>
    <property type="match status" value="1"/>
</dbReference>
<evidence type="ECO:0000256" key="1">
    <source>
        <dbReference type="SAM" id="Phobius"/>
    </source>
</evidence>